<feature type="compositionally biased region" description="Polar residues" evidence="1">
    <location>
        <begin position="292"/>
        <end position="307"/>
    </location>
</feature>
<dbReference type="Proteomes" id="UP000050795">
    <property type="component" value="Unassembled WGS sequence"/>
</dbReference>
<proteinExistence type="predicted"/>
<evidence type="ECO:0000313" key="3">
    <source>
        <dbReference type="WBParaSite" id="TREG1_85260.1"/>
    </source>
</evidence>
<feature type="region of interest" description="Disordered" evidence="1">
    <location>
        <begin position="292"/>
        <end position="312"/>
    </location>
</feature>
<feature type="compositionally biased region" description="Polar residues" evidence="1">
    <location>
        <begin position="367"/>
        <end position="391"/>
    </location>
</feature>
<evidence type="ECO:0000313" key="2">
    <source>
        <dbReference type="Proteomes" id="UP000050795"/>
    </source>
</evidence>
<accession>A0AA85KKX6</accession>
<protein>
    <submittedName>
        <fullName evidence="3">Uncharacterized protein</fullName>
    </submittedName>
</protein>
<reference evidence="3" key="2">
    <citation type="submission" date="2023-11" db="UniProtKB">
        <authorList>
            <consortium name="WormBaseParasite"/>
        </authorList>
    </citation>
    <scope>IDENTIFICATION</scope>
</reference>
<sequence length="460" mass="50999">MFCFSFCPMDALTFNSSNTSFAESGKTPVTQTVPVEQSAIQAWEREQDIHLEHPHLDLLDAWSSDGGSISSSSSYCSDTHHTDIGGVTSPISCDKTVKGDHVDSSRDTCGSVQFKKRHLHYLKSAGVYTSEEVIDQAIDRWRSYKDLCCQALSVLRQQLVDAYIPHAMEENKISAPKQGSSEPTGIPSDISNRSHLRQRAAKNILRHSVKTANQRHLACVSKFAIVSNRIAKWRKPTASQQCRYRDPTTTTWEKRCTNRCIPLLPVCSHHLVQMRPAPYYDDLNSSAVCENQNGEPNSENNILNATPKSDDPITDFVADTTSNTSDIEPTPPPIHCIPISRSRNSSCGDFPASNMNKSIKFDDHIKSPSSRLNRSTKGHFDQSSIGSPNSPSLQIPAQYLFRCCDGGSSHKCTEPVIAWNQLTRCIYHSTTASICTDNLNMPNNDLEATQTETCKDVQSA</sequence>
<feature type="compositionally biased region" description="Polar residues" evidence="1">
    <location>
        <begin position="177"/>
        <end position="192"/>
    </location>
</feature>
<dbReference type="AlphaFoldDB" id="A0AA85KKX6"/>
<keyword evidence="2" id="KW-1185">Reference proteome</keyword>
<reference evidence="2" key="1">
    <citation type="submission" date="2022-06" db="EMBL/GenBank/DDBJ databases">
        <authorList>
            <person name="Berger JAMES D."/>
            <person name="Berger JAMES D."/>
        </authorList>
    </citation>
    <scope>NUCLEOTIDE SEQUENCE [LARGE SCALE GENOMIC DNA]</scope>
</reference>
<evidence type="ECO:0000256" key="1">
    <source>
        <dbReference type="SAM" id="MobiDB-lite"/>
    </source>
</evidence>
<name>A0AA85KKX6_TRIRE</name>
<feature type="region of interest" description="Disordered" evidence="1">
    <location>
        <begin position="360"/>
        <end position="391"/>
    </location>
</feature>
<organism evidence="2 3">
    <name type="scientific">Trichobilharzia regenti</name>
    <name type="common">Nasal bird schistosome</name>
    <dbReference type="NCBI Taxonomy" id="157069"/>
    <lineage>
        <taxon>Eukaryota</taxon>
        <taxon>Metazoa</taxon>
        <taxon>Spiralia</taxon>
        <taxon>Lophotrochozoa</taxon>
        <taxon>Platyhelminthes</taxon>
        <taxon>Trematoda</taxon>
        <taxon>Digenea</taxon>
        <taxon>Strigeidida</taxon>
        <taxon>Schistosomatoidea</taxon>
        <taxon>Schistosomatidae</taxon>
        <taxon>Trichobilharzia</taxon>
    </lineage>
</organism>
<dbReference type="WBParaSite" id="TREG1_85260.1">
    <property type="protein sequence ID" value="TREG1_85260.1"/>
    <property type="gene ID" value="TREG1_85260"/>
</dbReference>
<feature type="region of interest" description="Disordered" evidence="1">
    <location>
        <begin position="171"/>
        <end position="192"/>
    </location>
</feature>